<dbReference type="WBParaSite" id="TCONS_00003252.p1">
    <property type="protein sequence ID" value="TCONS_00003252.p1"/>
    <property type="gene ID" value="XLOC_002996"/>
</dbReference>
<accession>A0A0K0E025</accession>
<name>A0A0K0E025_STRER</name>
<reference evidence="3" key="1">
    <citation type="submission" date="2015-08" db="UniProtKB">
        <authorList>
            <consortium name="WormBaseParasite"/>
        </authorList>
    </citation>
    <scope>IDENTIFICATION</scope>
</reference>
<feature type="chain" id="PRO_5005327457" evidence="1">
    <location>
        <begin position="18"/>
        <end position="130"/>
    </location>
</feature>
<sequence>MSIFLITIIFLPIPILCQNLITHYSCPLHCSITGKSNFIFNRFCSSEDRLSEISTCNTTEMNGCYSLTIDYENNNGEESRLIKHGCYSTFVRKFGIGLPELDKCEFYELHIFGRHYQADICRCSYDGCPI</sequence>
<feature type="signal peptide" evidence="1">
    <location>
        <begin position="1"/>
        <end position="17"/>
    </location>
</feature>
<evidence type="ECO:0000313" key="4">
    <source>
        <dbReference type="WBParaSite" id="TCONS_00003252.p1"/>
    </source>
</evidence>
<dbReference type="WBParaSite" id="SSTP_0000284200.1">
    <property type="protein sequence ID" value="SSTP_0000284200.1"/>
    <property type="gene ID" value="SSTP_0000284200"/>
</dbReference>
<evidence type="ECO:0000313" key="3">
    <source>
        <dbReference type="WBParaSite" id="SSTP_0000284200.1"/>
    </source>
</evidence>
<evidence type="ECO:0000313" key="2">
    <source>
        <dbReference type="Proteomes" id="UP000035681"/>
    </source>
</evidence>
<keyword evidence="1" id="KW-0732">Signal</keyword>
<dbReference type="AlphaFoldDB" id="A0A0K0E025"/>
<dbReference type="Proteomes" id="UP000035681">
    <property type="component" value="Unplaced"/>
</dbReference>
<protein>
    <submittedName>
        <fullName evidence="3 4">Uncharacterized protein</fullName>
    </submittedName>
</protein>
<proteinExistence type="predicted"/>
<evidence type="ECO:0000256" key="1">
    <source>
        <dbReference type="SAM" id="SignalP"/>
    </source>
</evidence>
<organism evidence="3">
    <name type="scientific">Strongyloides stercoralis</name>
    <name type="common">Threadworm</name>
    <dbReference type="NCBI Taxonomy" id="6248"/>
    <lineage>
        <taxon>Eukaryota</taxon>
        <taxon>Metazoa</taxon>
        <taxon>Ecdysozoa</taxon>
        <taxon>Nematoda</taxon>
        <taxon>Chromadorea</taxon>
        <taxon>Rhabditida</taxon>
        <taxon>Tylenchina</taxon>
        <taxon>Panagrolaimomorpha</taxon>
        <taxon>Strongyloidoidea</taxon>
        <taxon>Strongyloididae</taxon>
        <taxon>Strongyloides</taxon>
    </lineage>
</organism>
<keyword evidence="2" id="KW-1185">Reference proteome</keyword>